<dbReference type="RefSeq" id="XP_005822506.1">
    <property type="nucleotide sequence ID" value="XM_005822449.1"/>
</dbReference>
<evidence type="ECO:0000256" key="4">
    <source>
        <dbReference type="ARBA" id="ARBA00023136"/>
    </source>
</evidence>
<dbReference type="Pfam" id="PF00169">
    <property type="entry name" value="PH"/>
    <property type="match status" value="1"/>
</dbReference>
<dbReference type="InterPro" id="IPR043203">
    <property type="entry name" value="VGCC_Ca_Na"/>
</dbReference>
<dbReference type="SUPFAM" id="SSF50729">
    <property type="entry name" value="PH domain-like"/>
    <property type="match status" value="1"/>
</dbReference>
<dbReference type="SUPFAM" id="SSF47473">
    <property type="entry name" value="EF-hand"/>
    <property type="match status" value="1"/>
</dbReference>
<evidence type="ECO:0008006" key="13">
    <source>
        <dbReference type="Google" id="ProtNLM"/>
    </source>
</evidence>
<dbReference type="InterPro" id="IPR001849">
    <property type="entry name" value="PH_domain"/>
</dbReference>
<comment type="subcellular location">
    <subcellularLocation>
        <location evidence="1">Membrane</location>
        <topology evidence="1">Multi-pass membrane protein</topology>
    </subcellularLocation>
</comment>
<feature type="transmembrane region" description="Helical" evidence="7">
    <location>
        <begin position="300"/>
        <end position="328"/>
    </location>
</feature>
<dbReference type="Pfam" id="PF13499">
    <property type="entry name" value="EF-hand_7"/>
    <property type="match status" value="1"/>
</dbReference>
<dbReference type="AlphaFoldDB" id="L1IGY9"/>
<feature type="region of interest" description="Disordered" evidence="6">
    <location>
        <begin position="674"/>
        <end position="754"/>
    </location>
</feature>
<dbReference type="STRING" id="905079.L1IGY9"/>
<dbReference type="Proteomes" id="UP000011087">
    <property type="component" value="Unassembled WGS sequence"/>
</dbReference>
<dbReference type="PROSITE" id="PS50003">
    <property type="entry name" value="PH_DOMAIN"/>
    <property type="match status" value="1"/>
</dbReference>
<dbReference type="Pfam" id="PF00520">
    <property type="entry name" value="Ion_trans"/>
    <property type="match status" value="1"/>
</dbReference>
<dbReference type="PaxDb" id="55529-EKX35526"/>
<dbReference type="eggNOG" id="KOG2301">
    <property type="taxonomic scope" value="Eukaryota"/>
</dbReference>
<dbReference type="SMART" id="SM00233">
    <property type="entry name" value="PH"/>
    <property type="match status" value="1"/>
</dbReference>
<dbReference type="GO" id="GO:0005248">
    <property type="term" value="F:voltage-gated sodium channel activity"/>
    <property type="evidence" value="ECO:0007669"/>
    <property type="project" value="TreeGrafter"/>
</dbReference>
<evidence type="ECO:0000256" key="5">
    <source>
        <dbReference type="SAM" id="Coils"/>
    </source>
</evidence>
<feature type="compositionally biased region" description="Basic and acidic residues" evidence="6">
    <location>
        <begin position="800"/>
        <end position="818"/>
    </location>
</feature>
<gene>
    <name evidence="10" type="ORF">GUITHDRAFT_118335</name>
</gene>
<dbReference type="PRINTS" id="PR00169">
    <property type="entry name" value="KCHANNEL"/>
</dbReference>
<evidence type="ECO:0000313" key="11">
    <source>
        <dbReference type="EnsemblProtists" id="EKX35526"/>
    </source>
</evidence>
<accession>L1IGY9</accession>
<dbReference type="Gene3D" id="1.10.287.70">
    <property type="match status" value="1"/>
</dbReference>
<organism evidence="10">
    <name type="scientific">Guillardia theta (strain CCMP2712)</name>
    <name type="common">Cryptophyte</name>
    <dbReference type="NCBI Taxonomy" id="905079"/>
    <lineage>
        <taxon>Eukaryota</taxon>
        <taxon>Cryptophyceae</taxon>
        <taxon>Pyrenomonadales</taxon>
        <taxon>Geminigeraceae</taxon>
        <taxon>Guillardia</taxon>
    </lineage>
</organism>
<evidence type="ECO:0000256" key="1">
    <source>
        <dbReference type="ARBA" id="ARBA00004141"/>
    </source>
</evidence>
<protein>
    <recommendedName>
        <fullName evidence="13">Calmodulin</fullName>
    </recommendedName>
</protein>
<dbReference type="PANTHER" id="PTHR10037:SF62">
    <property type="entry name" value="SODIUM CHANNEL PROTEIN 60E"/>
    <property type="match status" value="1"/>
</dbReference>
<dbReference type="EnsemblProtists" id="EKX35526">
    <property type="protein sequence ID" value="EKX35526"/>
    <property type="gene ID" value="GUITHDRAFT_118335"/>
</dbReference>
<evidence type="ECO:0000259" key="9">
    <source>
        <dbReference type="PROSITE" id="PS50222"/>
    </source>
</evidence>
<dbReference type="EMBL" id="JH993089">
    <property type="protein sequence ID" value="EKX35526.1"/>
    <property type="molecule type" value="Genomic_DNA"/>
</dbReference>
<dbReference type="PROSITE" id="PS50222">
    <property type="entry name" value="EF_HAND_2"/>
    <property type="match status" value="3"/>
</dbReference>
<feature type="domain" description="PH" evidence="8">
    <location>
        <begin position="44"/>
        <end position="149"/>
    </location>
</feature>
<evidence type="ECO:0000313" key="10">
    <source>
        <dbReference type="EMBL" id="EKX35526.1"/>
    </source>
</evidence>
<dbReference type="GO" id="GO:0001518">
    <property type="term" value="C:voltage-gated sodium channel complex"/>
    <property type="evidence" value="ECO:0007669"/>
    <property type="project" value="TreeGrafter"/>
</dbReference>
<reference evidence="10 12" key="1">
    <citation type="journal article" date="2012" name="Nature">
        <title>Algal genomes reveal evolutionary mosaicism and the fate of nucleomorphs.</title>
        <authorList>
            <consortium name="DOE Joint Genome Institute"/>
            <person name="Curtis B.A."/>
            <person name="Tanifuji G."/>
            <person name="Burki F."/>
            <person name="Gruber A."/>
            <person name="Irimia M."/>
            <person name="Maruyama S."/>
            <person name="Arias M.C."/>
            <person name="Ball S.G."/>
            <person name="Gile G.H."/>
            <person name="Hirakawa Y."/>
            <person name="Hopkins J.F."/>
            <person name="Kuo A."/>
            <person name="Rensing S.A."/>
            <person name="Schmutz J."/>
            <person name="Symeonidi A."/>
            <person name="Elias M."/>
            <person name="Eveleigh R.J."/>
            <person name="Herman E.K."/>
            <person name="Klute M.J."/>
            <person name="Nakayama T."/>
            <person name="Obornik M."/>
            <person name="Reyes-Prieto A."/>
            <person name="Armbrust E.V."/>
            <person name="Aves S.J."/>
            <person name="Beiko R.G."/>
            <person name="Coutinho P."/>
            <person name="Dacks J.B."/>
            <person name="Durnford D.G."/>
            <person name="Fast N.M."/>
            <person name="Green B.R."/>
            <person name="Grisdale C.J."/>
            <person name="Hempel F."/>
            <person name="Henrissat B."/>
            <person name="Hoppner M.P."/>
            <person name="Ishida K."/>
            <person name="Kim E."/>
            <person name="Koreny L."/>
            <person name="Kroth P.G."/>
            <person name="Liu Y."/>
            <person name="Malik S.B."/>
            <person name="Maier U.G."/>
            <person name="McRose D."/>
            <person name="Mock T."/>
            <person name="Neilson J.A."/>
            <person name="Onodera N.T."/>
            <person name="Poole A.M."/>
            <person name="Pritham E.J."/>
            <person name="Richards T.A."/>
            <person name="Rocap G."/>
            <person name="Roy S.W."/>
            <person name="Sarai C."/>
            <person name="Schaack S."/>
            <person name="Shirato S."/>
            <person name="Slamovits C.H."/>
            <person name="Spencer D.F."/>
            <person name="Suzuki S."/>
            <person name="Worden A.Z."/>
            <person name="Zauner S."/>
            <person name="Barry K."/>
            <person name="Bell C."/>
            <person name="Bharti A.K."/>
            <person name="Crow J.A."/>
            <person name="Grimwood J."/>
            <person name="Kramer R."/>
            <person name="Lindquist E."/>
            <person name="Lucas S."/>
            <person name="Salamov A."/>
            <person name="McFadden G.I."/>
            <person name="Lane C.E."/>
            <person name="Keeling P.J."/>
            <person name="Gray M.W."/>
            <person name="Grigoriev I.V."/>
            <person name="Archibald J.M."/>
        </authorList>
    </citation>
    <scope>NUCLEOTIDE SEQUENCE</scope>
    <source>
        <strain evidence="10 12">CCMP2712</strain>
    </source>
</reference>
<keyword evidence="5" id="KW-0175">Coiled coil</keyword>
<reference evidence="12" key="2">
    <citation type="submission" date="2012-11" db="EMBL/GenBank/DDBJ databases">
        <authorList>
            <person name="Kuo A."/>
            <person name="Curtis B.A."/>
            <person name="Tanifuji G."/>
            <person name="Burki F."/>
            <person name="Gruber A."/>
            <person name="Irimia M."/>
            <person name="Maruyama S."/>
            <person name="Arias M.C."/>
            <person name="Ball S.G."/>
            <person name="Gile G.H."/>
            <person name="Hirakawa Y."/>
            <person name="Hopkins J.F."/>
            <person name="Rensing S.A."/>
            <person name="Schmutz J."/>
            <person name="Symeonidi A."/>
            <person name="Elias M."/>
            <person name="Eveleigh R.J."/>
            <person name="Herman E.K."/>
            <person name="Klute M.J."/>
            <person name="Nakayama T."/>
            <person name="Obornik M."/>
            <person name="Reyes-Prieto A."/>
            <person name="Armbrust E.V."/>
            <person name="Aves S.J."/>
            <person name="Beiko R.G."/>
            <person name="Coutinho P."/>
            <person name="Dacks J.B."/>
            <person name="Durnford D.G."/>
            <person name="Fast N.M."/>
            <person name="Green B.R."/>
            <person name="Grisdale C."/>
            <person name="Hempe F."/>
            <person name="Henrissat B."/>
            <person name="Hoppner M.P."/>
            <person name="Ishida K.-I."/>
            <person name="Kim E."/>
            <person name="Koreny L."/>
            <person name="Kroth P.G."/>
            <person name="Liu Y."/>
            <person name="Malik S.-B."/>
            <person name="Maier U.G."/>
            <person name="McRose D."/>
            <person name="Mock T."/>
            <person name="Neilson J.A."/>
            <person name="Onodera N.T."/>
            <person name="Poole A.M."/>
            <person name="Pritham E.J."/>
            <person name="Richards T.A."/>
            <person name="Rocap G."/>
            <person name="Roy S.W."/>
            <person name="Sarai C."/>
            <person name="Schaack S."/>
            <person name="Shirato S."/>
            <person name="Slamovits C.H."/>
            <person name="Spencer D.F."/>
            <person name="Suzuki S."/>
            <person name="Worden A.Z."/>
            <person name="Zauner S."/>
            <person name="Barry K."/>
            <person name="Bell C."/>
            <person name="Bharti A.K."/>
            <person name="Crow J.A."/>
            <person name="Grimwood J."/>
            <person name="Kramer R."/>
            <person name="Lindquist E."/>
            <person name="Lucas S."/>
            <person name="Salamov A."/>
            <person name="McFadden G.I."/>
            <person name="Lane C.E."/>
            <person name="Keeling P.J."/>
            <person name="Gray M.W."/>
            <person name="Grigoriev I.V."/>
            <person name="Archibald J.M."/>
        </authorList>
    </citation>
    <scope>NUCLEOTIDE SEQUENCE</scope>
    <source>
        <strain evidence="12">CCMP2712</strain>
    </source>
</reference>
<dbReference type="Gene3D" id="1.10.238.10">
    <property type="entry name" value="EF-hand"/>
    <property type="match status" value="1"/>
</dbReference>
<keyword evidence="4 7" id="KW-0472">Membrane</keyword>
<feature type="region of interest" description="Disordered" evidence="6">
    <location>
        <begin position="796"/>
        <end position="856"/>
    </location>
</feature>
<dbReference type="GeneID" id="17292238"/>
<dbReference type="HOGENOM" id="CLU_333859_0_0_1"/>
<dbReference type="PANTHER" id="PTHR10037">
    <property type="entry name" value="VOLTAGE-GATED CATION CHANNEL CALCIUM AND SODIUM"/>
    <property type="match status" value="1"/>
</dbReference>
<feature type="coiled-coil region" evidence="5">
    <location>
        <begin position="141"/>
        <end position="175"/>
    </location>
</feature>
<dbReference type="InterPro" id="IPR027359">
    <property type="entry name" value="Volt_channel_dom_sf"/>
</dbReference>
<evidence type="ECO:0000256" key="3">
    <source>
        <dbReference type="ARBA" id="ARBA00022989"/>
    </source>
</evidence>
<evidence type="ECO:0000313" key="12">
    <source>
        <dbReference type="Proteomes" id="UP000011087"/>
    </source>
</evidence>
<dbReference type="CDD" id="cd00051">
    <property type="entry name" value="EFh"/>
    <property type="match status" value="1"/>
</dbReference>
<dbReference type="SMART" id="SM00054">
    <property type="entry name" value="EFh"/>
    <property type="match status" value="3"/>
</dbReference>
<dbReference type="KEGG" id="gtt:GUITHDRAFT_118335"/>
<feature type="compositionally biased region" description="Basic and acidic residues" evidence="6">
    <location>
        <begin position="716"/>
        <end position="742"/>
    </location>
</feature>
<dbReference type="InterPro" id="IPR011992">
    <property type="entry name" value="EF-hand-dom_pair"/>
</dbReference>
<feature type="transmembrane region" description="Helical" evidence="7">
    <location>
        <begin position="258"/>
        <end position="279"/>
    </location>
</feature>
<feature type="domain" description="EF-hand" evidence="9">
    <location>
        <begin position="579"/>
        <end position="614"/>
    </location>
</feature>
<keyword evidence="3 7" id="KW-1133">Transmembrane helix</keyword>
<dbReference type="GO" id="GO:0005509">
    <property type="term" value="F:calcium ion binding"/>
    <property type="evidence" value="ECO:0007669"/>
    <property type="project" value="InterPro"/>
</dbReference>
<dbReference type="OrthoDB" id="289247at2759"/>
<evidence type="ECO:0000256" key="2">
    <source>
        <dbReference type="ARBA" id="ARBA00022692"/>
    </source>
</evidence>
<name>L1IGY9_GUITC</name>
<dbReference type="Gene3D" id="1.20.120.350">
    <property type="entry name" value="Voltage-gated potassium channels. Chain C"/>
    <property type="match status" value="1"/>
</dbReference>
<feature type="transmembrane region" description="Helical" evidence="7">
    <location>
        <begin position="340"/>
        <end position="361"/>
    </location>
</feature>
<dbReference type="InterPro" id="IPR005821">
    <property type="entry name" value="Ion_trans_dom"/>
</dbReference>
<proteinExistence type="predicted"/>
<evidence type="ECO:0000256" key="6">
    <source>
        <dbReference type="SAM" id="MobiDB-lite"/>
    </source>
</evidence>
<evidence type="ECO:0000259" key="8">
    <source>
        <dbReference type="PROSITE" id="PS50003"/>
    </source>
</evidence>
<dbReference type="Gene3D" id="2.30.29.30">
    <property type="entry name" value="Pleckstrin-homology domain (PH domain)/Phosphotyrosine-binding domain (PTB)"/>
    <property type="match status" value="1"/>
</dbReference>
<feature type="domain" description="EF-hand" evidence="9">
    <location>
        <begin position="456"/>
        <end position="491"/>
    </location>
</feature>
<dbReference type="InterPro" id="IPR011993">
    <property type="entry name" value="PH-like_dom_sf"/>
</dbReference>
<feature type="transmembrane region" description="Helical" evidence="7">
    <location>
        <begin position="381"/>
        <end position="406"/>
    </location>
</feature>
<dbReference type="SUPFAM" id="SSF81324">
    <property type="entry name" value="Voltage-gated potassium channels"/>
    <property type="match status" value="1"/>
</dbReference>
<feature type="compositionally biased region" description="Basic and acidic residues" evidence="6">
    <location>
        <begin position="692"/>
        <end position="706"/>
    </location>
</feature>
<feature type="domain" description="EF-hand" evidence="9">
    <location>
        <begin position="617"/>
        <end position="648"/>
    </location>
</feature>
<feature type="compositionally biased region" description="Basic and acidic residues" evidence="6">
    <location>
        <begin position="840"/>
        <end position="856"/>
    </location>
</feature>
<keyword evidence="2 7" id="KW-0812">Transmembrane</keyword>
<evidence type="ECO:0000256" key="7">
    <source>
        <dbReference type="SAM" id="Phobius"/>
    </source>
</evidence>
<dbReference type="CDD" id="cd00821">
    <property type="entry name" value="PH"/>
    <property type="match status" value="1"/>
</dbReference>
<dbReference type="InterPro" id="IPR002048">
    <property type="entry name" value="EF_hand_dom"/>
</dbReference>
<keyword evidence="12" id="KW-1185">Reference proteome</keyword>
<sequence length="856" mass="96084">MRLAMASAFIVHNLQKKIQADKSKKTDLSSPLQESSRLELPVDGFLRSGFLERKRVTATITWHKVKAVLTAEALLFARPDSKLVSDEIPLHEITDILTEASLDKGQDTASKAIIIQTTKDGHNSGRTYVCRPDPAEFDMWFNDLQQQCQAAKIAKEQARRDAENAGSQLSRLRAKVLRVYESIYSEGFFATILMLCFSVDVWEAQVLPADGSSAAAMFDTFDVVFTSIFTVELAVNLFSRSSHYFKPFYSNGWNILDLVIVMISLIVLFAPGLPSLQPLRLVRVFRVARLFRKFRSLNRIITALISALVPVANSMIILLLVTAIWSALGTHLFHEQSPEFFGNFASSLFTMIQVMTGDGWASDVSRSLFDDGTVKTSRDVWVAMFFVSYALVAGVFLINVVVAVLLDEFISSIQAGKEALEVAKAEEEDRRKKARRSNGVLDPLTAHLSHFVSEKDLRSRIHETYERLDSDGSGGLNFEEFQKGLKKLPTSSPIHILEDDFEVLTENGRFCNIRREFGSDQFQEIMREELKRYSQRVLANAMQETQSYETLAMMLTLKRLELIAESNSRIIKSWGFSSKGAGMLSEVFATHDLNQDGVLDLNEAREALLTLGVPDFKIDHVLRAMDLDGDEKISREEFLRVGEHMENTDARLDRLEHSVNDIKTMIRLLLSAPGKPAEASGDARVLAGDGAGEGKKQESNGKDQRLRRASSMKLLKVLDELLDGRNTPKSDKKPTRSQDKKRQPAGHGGEAKDRALVRDWWSRYQEDDDKYGSAARQTRAAMPELVLVDALKQGNGFDEQNSRERSIKGKENSRREAVKALSNRILSQSRRHSASAVDLRQQESEGLDRSFHGAHV</sequence>
<reference evidence="11" key="3">
    <citation type="submission" date="2016-03" db="UniProtKB">
        <authorList>
            <consortium name="EnsemblProtists"/>
        </authorList>
    </citation>
    <scope>IDENTIFICATION</scope>
</reference>